<gene>
    <name evidence="3" type="ORF">HNR40_009137</name>
</gene>
<sequence length="362" mass="38396">MTTLSAVRPSGVQIAPWVPAGEILSASSVLGAAFSTIWVPDQMLSRNAHILMSAIAAGRQVGVASGVTIPLSRNPIDIASAMATVAELVAPDCSVQMGVGTGGSLVSSMFSKRAVLDLLRECIGLIRRLWAGEIVLLRDYPLLRDRLGWREDAIAQLSFPVTKPIPILMAVGGPKTRDLAEDVADGMICTSTYPAVSYTALESGDHAFVGELVALRDRRAAAGRPFRLLYGLNCCVSQDGDAAREFARRQAAIVAGNPALWPDLSRAGFDMESCAGVRTALRGGAPLAEAARDVSDDLLDGLLISGTPEDCAERMRAVERSARSAGFGEFYLGAPLGPDIGEAAQLLVEKVLPAVWPDERWR</sequence>
<dbReference type="EMBL" id="JACHIN010000018">
    <property type="protein sequence ID" value="MBB5083632.1"/>
    <property type="molecule type" value="Genomic_DNA"/>
</dbReference>
<dbReference type="PANTHER" id="PTHR43244:SF1">
    <property type="entry name" value="5,10-METHYLENETETRAHYDROMETHANOPTERIN REDUCTASE"/>
    <property type="match status" value="1"/>
</dbReference>
<dbReference type="PANTHER" id="PTHR43244">
    <property type="match status" value="1"/>
</dbReference>
<feature type="domain" description="Luciferase-like" evidence="2">
    <location>
        <begin position="33"/>
        <end position="321"/>
    </location>
</feature>
<evidence type="ECO:0000256" key="1">
    <source>
        <dbReference type="ARBA" id="ARBA00023002"/>
    </source>
</evidence>
<keyword evidence="1" id="KW-0560">Oxidoreductase</keyword>
<comment type="caution">
    <text evidence="3">The sequence shown here is derived from an EMBL/GenBank/DDBJ whole genome shotgun (WGS) entry which is preliminary data.</text>
</comment>
<dbReference type="GO" id="GO:0004497">
    <property type="term" value="F:monooxygenase activity"/>
    <property type="evidence" value="ECO:0007669"/>
    <property type="project" value="UniProtKB-KW"/>
</dbReference>
<keyword evidence="4" id="KW-1185">Reference proteome</keyword>
<dbReference type="SUPFAM" id="SSF51679">
    <property type="entry name" value="Bacterial luciferase-like"/>
    <property type="match status" value="1"/>
</dbReference>
<dbReference type="GO" id="GO:0016705">
    <property type="term" value="F:oxidoreductase activity, acting on paired donors, with incorporation or reduction of molecular oxygen"/>
    <property type="evidence" value="ECO:0007669"/>
    <property type="project" value="InterPro"/>
</dbReference>
<name>A0A7W8ACH4_9ACTN</name>
<dbReference type="AlphaFoldDB" id="A0A7W8ACH4"/>
<evidence type="ECO:0000313" key="4">
    <source>
        <dbReference type="Proteomes" id="UP000568380"/>
    </source>
</evidence>
<reference evidence="3 4" key="1">
    <citation type="submission" date="2020-08" db="EMBL/GenBank/DDBJ databases">
        <title>Genomic Encyclopedia of Type Strains, Phase IV (KMG-IV): sequencing the most valuable type-strain genomes for metagenomic binning, comparative biology and taxonomic classification.</title>
        <authorList>
            <person name="Goeker M."/>
        </authorList>
    </citation>
    <scope>NUCLEOTIDE SEQUENCE [LARGE SCALE GENOMIC DNA]</scope>
    <source>
        <strain evidence="3 4">DSM 45385</strain>
    </source>
</reference>
<keyword evidence="3" id="KW-0503">Monooxygenase</keyword>
<dbReference type="Pfam" id="PF00296">
    <property type="entry name" value="Bac_luciferase"/>
    <property type="match status" value="1"/>
</dbReference>
<evidence type="ECO:0000313" key="3">
    <source>
        <dbReference type="EMBL" id="MBB5083632.1"/>
    </source>
</evidence>
<organism evidence="3 4">
    <name type="scientific">Nonomuraea endophytica</name>
    <dbReference type="NCBI Taxonomy" id="714136"/>
    <lineage>
        <taxon>Bacteria</taxon>
        <taxon>Bacillati</taxon>
        <taxon>Actinomycetota</taxon>
        <taxon>Actinomycetes</taxon>
        <taxon>Streptosporangiales</taxon>
        <taxon>Streptosporangiaceae</taxon>
        <taxon>Nonomuraea</taxon>
    </lineage>
</organism>
<dbReference type="InterPro" id="IPR050564">
    <property type="entry name" value="F420-G6PD/mer"/>
</dbReference>
<protein>
    <submittedName>
        <fullName evidence="3">Alkanesulfonate monooxygenase SsuD/methylene tetrahydromethanopterin reductase-like flavin-dependent oxidoreductase (Luciferase family)</fullName>
    </submittedName>
</protein>
<dbReference type="Proteomes" id="UP000568380">
    <property type="component" value="Unassembled WGS sequence"/>
</dbReference>
<dbReference type="InterPro" id="IPR036661">
    <property type="entry name" value="Luciferase-like_sf"/>
</dbReference>
<evidence type="ECO:0000259" key="2">
    <source>
        <dbReference type="Pfam" id="PF00296"/>
    </source>
</evidence>
<dbReference type="InterPro" id="IPR011251">
    <property type="entry name" value="Luciferase-like_dom"/>
</dbReference>
<proteinExistence type="predicted"/>
<accession>A0A7W8ACH4</accession>
<dbReference type="RefSeq" id="WP_184972921.1">
    <property type="nucleotide sequence ID" value="NZ_JACHIN010000018.1"/>
</dbReference>
<dbReference type="Gene3D" id="3.20.20.30">
    <property type="entry name" value="Luciferase-like domain"/>
    <property type="match status" value="1"/>
</dbReference>